<dbReference type="PhylomeDB" id="E9G9X6"/>
<dbReference type="EMBL" id="GL732536">
    <property type="protein sequence ID" value="EFX83641.1"/>
    <property type="molecule type" value="Genomic_DNA"/>
</dbReference>
<dbReference type="Pfam" id="PF08246">
    <property type="entry name" value="Inhibitor_I29"/>
    <property type="match status" value="1"/>
</dbReference>
<dbReference type="AlphaFoldDB" id="E9G9X6"/>
<evidence type="ECO:0000259" key="7">
    <source>
        <dbReference type="SMART" id="SM00645"/>
    </source>
</evidence>
<dbReference type="Pfam" id="PF00112">
    <property type="entry name" value="Peptidase_C1"/>
    <property type="match status" value="1"/>
</dbReference>
<dbReference type="HOGENOM" id="CLU_012184_1_2_1"/>
<evidence type="ECO:0000256" key="6">
    <source>
        <dbReference type="ARBA" id="ARBA00023157"/>
    </source>
</evidence>
<dbReference type="Proteomes" id="UP000000305">
    <property type="component" value="Unassembled WGS sequence"/>
</dbReference>
<dbReference type="InterPro" id="IPR013201">
    <property type="entry name" value="Prot_inhib_I29"/>
</dbReference>
<keyword evidence="5" id="KW-0865">Zymogen</keyword>
<dbReference type="SMART" id="SM00848">
    <property type="entry name" value="Inhibitor_I29"/>
    <property type="match status" value="1"/>
</dbReference>
<dbReference type="InterPro" id="IPR038765">
    <property type="entry name" value="Papain-like_cys_pep_sf"/>
</dbReference>
<evidence type="ECO:0000256" key="3">
    <source>
        <dbReference type="ARBA" id="ARBA00022801"/>
    </source>
</evidence>
<keyword evidence="6" id="KW-1015">Disulfide bond</keyword>
<dbReference type="Gene3D" id="3.90.70.10">
    <property type="entry name" value="Cysteine proteinases"/>
    <property type="match status" value="1"/>
</dbReference>
<dbReference type="InterPro" id="IPR000668">
    <property type="entry name" value="Peptidase_C1A_C"/>
</dbReference>
<feature type="domain" description="Peptidase C1A papain C-terminal" evidence="7">
    <location>
        <begin position="97"/>
        <end position="310"/>
    </location>
</feature>
<dbReference type="OMA" id="RYNEDEY"/>
<reference evidence="9 10" key="1">
    <citation type="journal article" date="2011" name="Science">
        <title>The ecoresponsive genome of Daphnia pulex.</title>
        <authorList>
            <person name="Colbourne J.K."/>
            <person name="Pfrender M.E."/>
            <person name="Gilbert D."/>
            <person name="Thomas W.K."/>
            <person name="Tucker A."/>
            <person name="Oakley T.H."/>
            <person name="Tokishita S."/>
            <person name="Aerts A."/>
            <person name="Arnold G.J."/>
            <person name="Basu M.K."/>
            <person name="Bauer D.J."/>
            <person name="Caceres C.E."/>
            <person name="Carmel L."/>
            <person name="Casola C."/>
            <person name="Choi J.H."/>
            <person name="Detter J.C."/>
            <person name="Dong Q."/>
            <person name="Dusheyko S."/>
            <person name="Eads B.D."/>
            <person name="Frohlich T."/>
            <person name="Geiler-Samerotte K.A."/>
            <person name="Gerlach D."/>
            <person name="Hatcher P."/>
            <person name="Jogdeo S."/>
            <person name="Krijgsveld J."/>
            <person name="Kriventseva E.V."/>
            <person name="Kultz D."/>
            <person name="Laforsch C."/>
            <person name="Lindquist E."/>
            <person name="Lopez J."/>
            <person name="Manak J.R."/>
            <person name="Muller J."/>
            <person name="Pangilinan J."/>
            <person name="Patwardhan R.P."/>
            <person name="Pitluck S."/>
            <person name="Pritham E.J."/>
            <person name="Rechtsteiner A."/>
            <person name="Rho M."/>
            <person name="Rogozin I.B."/>
            <person name="Sakarya O."/>
            <person name="Salamov A."/>
            <person name="Schaack S."/>
            <person name="Shapiro H."/>
            <person name="Shiga Y."/>
            <person name="Skalitzky C."/>
            <person name="Smith Z."/>
            <person name="Souvorov A."/>
            <person name="Sung W."/>
            <person name="Tang Z."/>
            <person name="Tsuchiya D."/>
            <person name="Tu H."/>
            <person name="Vos H."/>
            <person name="Wang M."/>
            <person name="Wolf Y.I."/>
            <person name="Yamagata H."/>
            <person name="Yamada T."/>
            <person name="Ye Y."/>
            <person name="Shaw J.R."/>
            <person name="Andrews J."/>
            <person name="Crease T.J."/>
            <person name="Tang H."/>
            <person name="Lucas S.M."/>
            <person name="Robertson H.M."/>
            <person name="Bork P."/>
            <person name="Koonin E.V."/>
            <person name="Zdobnov E.M."/>
            <person name="Grigoriev I.V."/>
            <person name="Lynch M."/>
            <person name="Boore J.L."/>
        </authorList>
    </citation>
    <scope>NUCLEOTIDE SEQUENCE [LARGE SCALE GENOMIC DNA]</scope>
</reference>
<evidence type="ECO:0000259" key="8">
    <source>
        <dbReference type="SMART" id="SM00848"/>
    </source>
</evidence>
<evidence type="ECO:0000256" key="1">
    <source>
        <dbReference type="ARBA" id="ARBA00008455"/>
    </source>
</evidence>
<dbReference type="InterPro" id="IPR025661">
    <property type="entry name" value="Pept_asp_AS"/>
</dbReference>
<dbReference type="PANTHER" id="PTHR12411">
    <property type="entry name" value="CYSTEINE PROTEASE FAMILY C1-RELATED"/>
    <property type="match status" value="1"/>
</dbReference>
<dbReference type="KEGG" id="dpx:DAPPUDRAFT_315500"/>
<sequence>MVLAAGLHASDDLEVAWQDYLSRFPMGVQTKSEYGLRKSLFSETHARIELHNSNAAAPFQMEHNEFSTMTEDEKQARLGGMKPERRVSLRQIFSRQLPTSIDYRTDACLSAVRNQGRCGSCWTFSATAVVEFGKCKKAGGTARDLSEQQLVDCSRVNGCSGGWEHEAWQYLSANGGQATERYYPYKAVAGTCRFSTSTMSIGAQVNSSAYVEWAGTVDTMKTVLASRRILSVYMQLPSSFFNYKSGVFYDTTCVPSNAHAMNVVGYGTLKGVDYWVVRNSWGSGWGAGGYILVRRGVDLCMIEDYSRTTNIY</sequence>
<dbReference type="FunFam" id="3.90.70.10:FF:000315">
    <property type="entry name" value="Uncharacterized protein"/>
    <property type="match status" value="1"/>
</dbReference>
<proteinExistence type="inferred from homology"/>
<dbReference type="PROSITE" id="PS00639">
    <property type="entry name" value="THIOL_PROTEASE_HIS"/>
    <property type="match status" value="1"/>
</dbReference>
<organism evidence="9 10">
    <name type="scientific">Daphnia pulex</name>
    <name type="common">Water flea</name>
    <dbReference type="NCBI Taxonomy" id="6669"/>
    <lineage>
        <taxon>Eukaryota</taxon>
        <taxon>Metazoa</taxon>
        <taxon>Ecdysozoa</taxon>
        <taxon>Arthropoda</taxon>
        <taxon>Crustacea</taxon>
        <taxon>Branchiopoda</taxon>
        <taxon>Diplostraca</taxon>
        <taxon>Cladocera</taxon>
        <taxon>Anomopoda</taxon>
        <taxon>Daphniidae</taxon>
        <taxon>Daphnia</taxon>
    </lineage>
</organism>
<dbReference type="GO" id="GO:0005615">
    <property type="term" value="C:extracellular space"/>
    <property type="evidence" value="ECO:0000318"/>
    <property type="project" value="GO_Central"/>
</dbReference>
<dbReference type="InterPro" id="IPR025660">
    <property type="entry name" value="Pept_his_AS"/>
</dbReference>
<dbReference type="InParanoid" id="E9G9X6"/>
<dbReference type="GO" id="GO:0005764">
    <property type="term" value="C:lysosome"/>
    <property type="evidence" value="ECO:0000318"/>
    <property type="project" value="GO_Central"/>
</dbReference>
<dbReference type="InterPro" id="IPR039417">
    <property type="entry name" value="Peptidase_C1A_papain-like"/>
</dbReference>
<feature type="domain" description="Cathepsin propeptide inhibitor" evidence="8">
    <location>
        <begin position="17"/>
        <end position="74"/>
    </location>
</feature>
<dbReference type="GO" id="GO:0004197">
    <property type="term" value="F:cysteine-type endopeptidase activity"/>
    <property type="evidence" value="ECO:0000318"/>
    <property type="project" value="GO_Central"/>
</dbReference>
<dbReference type="InterPro" id="IPR000169">
    <property type="entry name" value="Pept_cys_AS"/>
</dbReference>
<evidence type="ECO:0000313" key="10">
    <source>
        <dbReference type="Proteomes" id="UP000000305"/>
    </source>
</evidence>
<dbReference type="PROSITE" id="PS00139">
    <property type="entry name" value="THIOL_PROTEASE_CYS"/>
    <property type="match status" value="1"/>
</dbReference>
<name>E9G9X6_DAPPU</name>
<keyword evidence="3" id="KW-0378">Hydrolase</keyword>
<dbReference type="InterPro" id="IPR013128">
    <property type="entry name" value="Peptidase_C1A"/>
</dbReference>
<evidence type="ECO:0000256" key="2">
    <source>
        <dbReference type="ARBA" id="ARBA00022670"/>
    </source>
</evidence>
<protein>
    <recommendedName>
        <fullName evidence="11">Peptidase C1A papain C-terminal domain-containing protein</fullName>
    </recommendedName>
</protein>
<evidence type="ECO:0000313" key="9">
    <source>
        <dbReference type="EMBL" id="EFX83641.1"/>
    </source>
</evidence>
<gene>
    <name evidence="9" type="ORF">DAPPUDRAFT_315500</name>
</gene>
<accession>E9G9X6</accession>
<evidence type="ECO:0008006" key="11">
    <source>
        <dbReference type="Google" id="ProtNLM"/>
    </source>
</evidence>
<keyword evidence="2" id="KW-0645">Protease</keyword>
<dbReference type="PROSITE" id="PS00640">
    <property type="entry name" value="THIOL_PROTEASE_ASN"/>
    <property type="match status" value="1"/>
</dbReference>
<comment type="similarity">
    <text evidence="1">Belongs to the peptidase C1 family.</text>
</comment>
<keyword evidence="4" id="KW-0788">Thiol protease</keyword>
<dbReference type="STRING" id="6669.E9G9X6"/>
<dbReference type="CDD" id="cd02248">
    <property type="entry name" value="Peptidase_C1A"/>
    <property type="match status" value="1"/>
</dbReference>
<dbReference type="GO" id="GO:0051603">
    <property type="term" value="P:proteolysis involved in protein catabolic process"/>
    <property type="evidence" value="ECO:0000318"/>
    <property type="project" value="GO_Central"/>
</dbReference>
<dbReference type="SMART" id="SM00645">
    <property type="entry name" value="Pept_C1"/>
    <property type="match status" value="1"/>
</dbReference>
<evidence type="ECO:0000256" key="5">
    <source>
        <dbReference type="ARBA" id="ARBA00023145"/>
    </source>
</evidence>
<evidence type="ECO:0000256" key="4">
    <source>
        <dbReference type="ARBA" id="ARBA00022807"/>
    </source>
</evidence>
<keyword evidence="10" id="KW-1185">Reference proteome</keyword>
<dbReference type="SUPFAM" id="SSF54001">
    <property type="entry name" value="Cysteine proteinases"/>
    <property type="match status" value="1"/>
</dbReference>
<dbReference type="PRINTS" id="PR00705">
    <property type="entry name" value="PAPAIN"/>
</dbReference>
<dbReference type="OrthoDB" id="10253408at2759"/>
<dbReference type="eggNOG" id="KOG1543">
    <property type="taxonomic scope" value="Eukaryota"/>
</dbReference>